<dbReference type="GO" id="GO:0006508">
    <property type="term" value="P:proteolysis"/>
    <property type="evidence" value="ECO:0007669"/>
    <property type="project" value="UniProtKB-KW"/>
</dbReference>
<dbReference type="STRING" id="436010.A0A166W6E2"/>
<evidence type="ECO:0000256" key="1">
    <source>
        <dbReference type="ARBA" id="ARBA00008140"/>
    </source>
</evidence>
<keyword evidence="3" id="KW-0378">Hydrolase</keyword>
<dbReference type="PANTHER" id="PTHR12378:SF7">
    <property type="entry name" value="DESUMOYLATING ISOPEPTIDASE 1"/>
    <property type="match status" value="1"/>
</dbReference>
<organism evidence="8 9">
    <name type="scientific">Athelia psychrophila</name>
    <dbReference type="NCBI Taxonomy" id="1759441"/>
    <lineage>
        <taxon>Eukaryota</taxon>
        <taxon>Fungi</taxon>
        <taxon>Dikarya</taxon>
        <taxon>Basidiomycota</taxon>
        <taxon>Agaricomycotina</taxon>
        <taxon>Agaricomycetes</taxon>
        <taxon>Agaricomycetidae</taxon>
        <taxon>Atheliales</taxon>
        <taxon>Atheliaceae</taxon>
        <taxon>Athelia</taxon>
    </lineage>
</organism>
<dbReference type="EMBL" id="KV417482">
    <property type="protein sequence ID" value="KZP33435.1"/>
    <property type="molecule type" value="Genomic_DNA"/>
</dbReference>
<dbReference type="InterPro" id="IPR036249">
    <property type="entry name" value="Thioredoxin-like_sf"/>
</dbReference>
<dbReference type="PROSITE" id="PS00194">
    <property type="entry name" value="THIOREDOXIN_1"/>
    <property type="match status" value="1"/>
</dbReference>
<feature type="compositionally biased region" description="Pro residues" evidence="4">
    <location>
        <begin position="189"/>
        <end position="198"/>
    </location>
</feature>
<gene>
    <name evidence="8" type="ORF">FIBSPDRAFT_810699</name>
</gene>
<dbReference type="GO" id="GO:0070646">
    <property type="term" value="P:protein modification by small protein removal"/>
    <property type="evidence" value="ECO:0007669"/>
    <property type="project" value="TreeGrafter"/>
</dbReference>
<feature type="region of interest" description="Disordered" evidence="4">
    <location>
        <begin position="181"/>
        <end position="205"/>
    </location>
</feature>
<evidence type="ECO:0000259" key="6">
    <source>
        <dbReference type="PROSITE" id="PS51396"/>
    </source>
</evidence>
<dbReference type="Gene3D" id="3.40.30.10">
    <property type="entry name" value="Glutaredoxin"/>
    <property type="match status" value="1"/>
</dbReference>
<sequence>MSSVKLYVYDLSNGLARQMSQQLTGRQIDGIWHTSVVVFGKEIFYGQGIDITLPGRSHHGQPHQQFDLGETALDEDTFNEYLAEMREHYTADKYHLLDFNCNSFTNDCVGFLTGGEIPGFIKGPDLPTDFLATPFGAALRPTIDGMYRRPAAGRTPGPVAPPVANTDNIASALLQAVASRAASNGQLPTPNPTSPSTPTPNAATQTLTSPIHVSTNPASFSSVLHAHRAVVAFFTSTTCGPCRMIAPVFEELARAKARGGNGVAFVKVDLDVGLGSGVAGEWGVKVTPTFLFFMDGKKINELKGVNAPELRTLVDLLLFQVFPPHPHVALSLPTVEHISLNPILFSQVPALDSVNAKLCAFIDGVSAWPPSVAQSQSQVKQTLSHAVLPFLKVAASASKPKASAGLLVPWARVTATLSDALQPAELFPLVDMWRLAIVDPSVSSWCAAAALSANTNKNAPDPISIFLAKATAALAAPGTVPPRNFMLIILRLLANTFSNTALARILLAEGTRVAVTDLLVTSLLHADAAVRTAAASLAFNIAAYFQKRRVDQLKGQDSGGGGEEAGEWEVEIVSAVIEAIDRERASEEVVHRLTACLACFVRFSPFYDDQLAPLLEVLQSQTILKSKLNKTGFGESGLQKQDVRKLVQEVATKLCP</sequence>
<dbReference type="PROSITE" id="PS51396">
    <property type="entry name" value="PUL"/>
    <property type="match status" value="1"/>
</dbReference>
<dbReference type="OrthoDB" id="21221at2759"/>
<accession>A0A166W6E2</accession>
<dbReference type="InterPro" id="IPR013535">
    <property type="entry name" value="PUL_dom"/>
</dbReference>
<dbReference type="SUPFAM" id="SSF52833">
    <property type="entry name" value="Thioredoxin-like"/>
    <property type="match status" value="1"/>
</dbReference>
<dbReference type="Pfam" id="PF05903">
    <property type="entry name" value="Peptidase_C97"/>
    <property type="match status" value="1"/>
</dbReference>
<dbReference type="SMART" id="SM01179">
    <property type="entry name" value="DUF862"/>
    <property type="match status" value="1"/>
</dbReference>
<dbReference type="PROSITE" id="PS51858">
    <property type="entry name" value="PPPDE"/>
    <property type="match status" value="1"/>
</dbReference>
<evidence type="ECO:0000259" key="5">
    <source>
        <dbReference type="PROSITE" id="PS51352"/>
    </source>
</evidence>
<evidence type="ECO:0000256" key="3">
    <source>
        <dbReference type="ARBA" id="ARBA00022801"/>
    </source>
</evidence>
<dbReference type="InterPro" id="IPR011989">
    <property type="entry name" value="ARM-like"/>
</dbReference>
<dbReference type="InterPro" id="IPR042266">
    <property type="entry name" value="PPPDE_sf"/>
</dbReference>
<dbReference type="Gene3D" id="1.25.10.10">
    <property type="entry name" value="Leucine-rich Repeat Variant"/>
    <property type="match status" value="1"/>
</dbReference>
<dbReference type="Proteomes" id="UP000076532">
    <property type="component" value="Unassembled WGS sequence"/>
</dbReference>
<comment type="similarity">
    <text evidence="1">Belongs to the DeSI family.</text>
</comment>
<evidence type="ECO:0000313" key="9">
    <source>
        <dbReference type="Proteomes" id="UP000076532"/>
    </source>
</evidence>
<keyword evidence="2" id="KW-0645">Protease</keyword>
<evidence type="ECO:0000313" key="8">
    <source>
        <dbReference type="EMBL" id="KZP33435.1"/>
    </source>
</evidence>
<dbReference type="PANTHER" id="PTHR12378">
    <property type="entry name" value="DESUMOYLATING ISOPEPTIDASE"/>
    <property type="match status" value="1"/>
</dbReference>
<evidence type="ECO:0000259" key="7">
    <source>
        <dbReference type="PROSITE" id="PS51858"/>
    </source>
</evidence>
<dbReference type="InterPro" id="IPR017937">
    <property type="entry name" value="Thioredoxin_CS"/>
</dbReference>
<dbReference type="PROSITE" id="PS51352">
    <property type="entry name" value="THIOREDOXIN_2"/>
    <property type="match status" value="1"/>
</dbReference>
<dbReference type="AlphaFoldDB" id="A0A166W6E2"/>
<proteinExistence type="inferred from homology"/>
<protein>
    <submittedName>
        <fullName evidence="8">DUF862-domain-containing protein</fullName>
    </submittedName>
</protein>
<dbReference type="GO" id="GO:0008233">
    <property type="term" value="F:peptidase activity"/>
    <property type="evidence" value="ECO:0007669"/>
    <property type="project" value="UniProtKB-KW"/>
</dbReference>
<keyword evidence="9" id="KW-1185">Reference proteome</keyword>
<dbReference type="CDD" id="cd02947">
    <property type="entry name" value="TRX_family"/>
    <property type="match status" value="1"/>
</dbReference>
<dbReference type="Gene3D" id="3.90.1720.30">
    <property type="entry name" value="PPPDE domains"/>
    <property type="match status" value="1"/>
</dbReference>
<evidence type="ECO:0000256" key="4">
    <source>
        <dbReference type="SAM" id="MobiDB-lite"/>
    </source>
</evidence>
<feature type="domain" description="PUL" evidence="6">
    <location>
        <begin position="330"/>
        <end position="653"/>
    </location>
</feature>
<dbReference type="Pfam" id="PF08324">
    <property type="entry name" value="PUL"/>
    <property type="match status" value="1"/>
</dbReference>
<evidence type="ECO:0000256" key="2">
    <source>
        <dbReference type="ARBA" id="ARBA00022670"/>
    </source>
</evidence>
<dbReference type="InterPro" id="IPR013766">
    <property type="entry name" value="Thioredoxin_domain"/>
</dbReference>
<dbReference type="InterPro" id="IPR008580">
    <property type="entry name" value="PPPDE_dom"/>
</dbReference>
<feature type="domain" description="Thioredoxin" evidence="5">
    <location>
        <begin position="193"/>
        <end position="319"/>
    </location>
</feature>
<reference evidence="8 9" key="1">
    <citation type="journal article" date="2016" name="Mol. Biol. Evol.">
        <title>Comparative Genomics of Early-Diverging Mushroom-Forming Fungi Provides Insights into the Origins of Lignocellulose Decay Capabilities.</title>
        <authorList>
            <person name="Nagy L.G."/>
            <person name="Riley R."/>
            <person name="Tritt A."/>
            <person name="Adam C."/>
            <person name="Daum C."/>
            <person name="Floudas D."/>
            <person name="Sun H."/>
            <person name="Yadav J.S."/>
            <person name="Pangilinan J."/>
            <person name="Larsson K.H."/>
            <person name="Matsuura K."/>
            <person name="Barry K."/>
            <person name="Labutti K."/>
            <person name="Kuo R."/>
            <person name="Ohm R.A."/>
            <person name="Bhattacharya S.S."/>
            <person name="Shirouzu T."/>
            <person name="Yoshinaga Y."/>
            <person name="Martin F.M."/>
            <person name="Grigoriev I.V."/>
            <person name="Hibbett D.S."/>
        </authorList>
    </citation>
    <scope>NUCLEOTIDE SEQUENCE [LARGE SCALE GENOMIC DNA]</scope>
    <source>
        <strain evidence="8 9">CBS 109695</strain>
    </source>
</reference>
<name>A0A166W6E2_9AGAM</name>
<dbReference type="Pfam" id="PF00085">
    <property type="entry name" value="Thioredoxin"/>
    <property type="match status" value="1"/>
</dbReference>
<feature type="domain" description="PPPDE" evidence="7">
    <location>
        <begin position="2"/>
        <end position="144"/>
    </location>
</feature>